<sequence>MFFYISFLRPPPCQAAPYSNIVIAPQIANDLRTEQFKGSQDIFYLWSQEHPPQKIPNATRNSDPIITTSPRKLTTWRQANAYKEIPVPTPPNVREGQYWRLLLTGTLANAQKALEIDMADGGVGRHPFPVMSMPILFTARCGKGAQKQEHVERVYRFPRAEADDGKRDNLPMDLKITEQTSFDLDKKIWDSGIGLSSWLVGLCNRTNLDSDSAAVRQMRDALFSSERRTILELGAGTGLVAIAIAALRSASNLPDDIIATDVSSAMPLLEQNISSNQHTFTTSPKAVVLDWDDKDLPEDVTGLEDGLDAIVMADVTYNTASFPSLIRTLDKLLRLGSKPPAILLGYKERDAAERTLWDMAAEIGVEFEKVGERVGAGGAPVEIWIGHLQE</sequence>
<gene>
    <name evidence="1" type="ORF">LACBIDRAFT_302843</name>
</gene>
<dbReference type="SUPFAM" id="SSF53335">
    <property type="entry name" value="S-adenosyl-L-methionine-dependent methyltransferases"/>
    <property type="match status" value="1"/>
</dbReference>
<dbReference type="EMBL" id="DS547112">
    <property type="protein sequence ID" value="EDR05680.1"/>
    <property type="molecule type" value="Genomic_DNA"/>
</dbReference>
<dbReference type="Proteomes" id="UP000001194">
    <property type="component" value="Unassembled WGS sequence"/>
</dbReference>
<dbReference type="PANTHER" id="PTHR14614:SF162">
    <property type="entry name" value="EXPRESSED PROTEIN"/>
    <property type="match status" value="1"/>
</dbReference>
<dbReference type="Gene3D" id="3.40.50.150">
    <property type="entry name" value="Vaccinia Virus protein VP39"/>
    <property type="match status" value="1"/>
</dbReference>
<name>B0DIF3_LACBS</name>
<evidence type="ECO:0000313" key="1">
    <source>
        <dbReference type="EMBL" id="EDR05680.1"/>
    </source>
</evidence>
<dbReference type="GeneID" id="6079320"/>
<keyword evidence="2" id="KW-1185">Reference proteome</keyword>
<dbReference type="GO" id="GO:0005737">
    <property type="term" value="C:cytoplasm"/>
    <property type="evidence" value="ECO:0007669"/>
    <property type="project" value="TreeGrafter"/>
</dbReference>
<organism evidence="2">
    <name type="scientific">Laccaria bicolor (strain S238N-H82 / ATCC MYA-4686)</name>
    <name type="common">Bicoloured deceiver</name>
    <name type="synonym">Laccaria laccata var. bicolor</name>
    <dbReference type="NCBI Taxonomy" id="486041"/>
    <lineage>
        <taxon>Eukaryota</taxon>
        <taxon>Fungi</taxon>
        <taxon>Dikarya</taxon>
        <taxon>Basidiomycota</taxon>
        <taxon>Agaricomycotina</taxon>
        <taxon>Agaricomycetes</taxon>
        <taxon>Agaricomycetidae</taxon>
        <taxon>Agaricales</taxon>
        <taxon>Agaricineae</taxon>
        <taxon>Hydnangiaceae</taxon>
        <taxon>Laccaria</taxon>
    </lineage>
</organism>
<dbReference type="Pfam" id="PF10294">
    <property type="entry name" value="Methyltransf_16"/>
    <property type="match status" value="1"/>
</dbReference>
<dbReference type="CDD" id="cd02440">
    <property type="entry name" value="AdoMet_MTases"/>
    <property type="match status" value="1"/>
</dbReference>
<proteinExistence type="predicted"/>
<dbReference type="KEGG" id="lbc:LACBIDRAFT_302843"/>
<dbReference type="STRING" id="486041.B0DIF3"/>
<dbReference type="InterPro" id="IPR029063">
    <property type="entry name" value="SAM-dependent_MTases_sf"/>
</dbReference>
<dbReference type="GO" id="GO:0005634">
    <property type="term" value="C:nucleus"/>
    <property type="evidence" value="ECO:0007669"/>
    <property type="project" value="TreeGrafter"/>
</dbReference>
<dbReference type="RefSeq" id="XP_001883784.1">
    <property type="nucleotide sequence ID" value="XM_001883749.1"/>
</dbReference>
<reference evidence="1 2" key="1">
    <citation type="journal article" date="2008" name="Nature">
        <title>The genome of Laccaria bicolor provides insights into mycorrhizal symbiosis.</title>
        <authorList>
            <person name="Martin F."/>
            <person name="Aerts A."/>
            <person name="Ahren D."/>
            <person name="Brun A."/>
            <person name="Danchin E.G.J."/>
            <person name="Duchaussoy F."/>
            <person name="Gibon J."/>
            <person name="Kohler A."/>
            <person name="Lindquist E."/>
            <person name="Pereda V."/>
            <person name="Salamov A."/>
            <person name="Shapiro H.J."/>
            <person name="Wuyts J."/>
            <person name="Blaudez D."/>
            <person name="Buee M."/>
            <person name="Brokstein P."/>
            <person name="Canbaeck B."/>
            <person name="Cohen D."/>
            <person name="Courty P.E."/>
            <person name="Coutinho P.M."/>
            <person name="Delaruelle C."/>
            <person name="Detter J.C."/>
            <person name="Deveau A."/>
            <person name="DiFazio S."/>
            <person name="Duplessis S."/>
            <person name="Fraissinet-Tachet L."/>
            <person name="Lucic E."/>
            <person name="Frey-Klett P."/>
            <person name="Fourrey C."/>
            <person name="Feussner I."/>
            <person name="Gay G."/>
            <person name="Grimwood J."/>
            <person name="Hoegger P.J."/>
            <person name="Jain P."/>
            <person name="Kilaru S."/>
            <person name="Labbe J."/>
            <person name="Lin Y.C."/>
            <person name="Legue V."/>
            <person name="Le Tacon F."/>
            <person name="Marmeisse R."/>
            <person name="Melayah D."/>
            <person name="Montanini B."/>
            <person name="Muratet M."/>
            <person name="Nehls U."/>
            <person name="Niculita-Hirzel H."/>
            <person name="Oudot-Le Secq M.P."/>
            <person name="Peter M."/>
            <person name="Quesneville H."/>
            <person name="Rajashekar B."/>
            <person name="Reich M."/>
            <person name="Rouhier N."/>
            <person name="Schmutz J."/>
            <person name="Yin T."/>
            <person name="Chalot M."/>
            <person name="Henrissat B."/>
            <person name="Kuees U."/>
            <person name="Lucas S."/>
            <person name="Van de Peer Y."/>
            <person name="Podila G.K."/>
            <person name="Polle A."/>
            <person name="Pukkila P.J."/>
            <person name="Richardson P.M."/>
            <person name="Rouze P."/>
            <person name="Sanders I.R."/>
            <person name="Stajich J.E."/>
            <person name="Tunlid A."/>
            <person name="Tuskan G."/>
            <person name="Grigoriev I.V."/>
        </authorList>
    </citation>
    <scope>NUCLEOTIDE SEQUENCE [LARGE SCALE GENOMIC DNA]</scope>
    <source>
        <strain evidence="2">S238N-H82 / ATCC MYA-4686</strain>
    </source>
</reference>
<dbReference type="OrthoDB" id="413520at2759"/>
<dbReference type="PANTHER" id="PTHR14614">
    <property type="entry name" value="HEPATOCELLULAR CARCINOMA-ASSOCIATED ANTIGEN"/>
    <property type="match status" value="1"/>
</dbReference>
<dbReference type="AlphaFoldDB" id="B0DIF3"/>
<dbReference type="InParanoid" id="B0DIF3"/>
<accession>B0DIF3</accession>
<protein>
    <submittedName>
        <fullName evidence="1">Predicted protein</fullName>
    </submittedName>
</protein>
<dbReference type="GO" id="GO:0008757">
    <property type="term" value="F:S-adenosylmethionine-dependent methyltransferase activity"/>
    <property type="evidence" value="ECO:0007669"/>
    <property type="project" value="UniProtKB-ARBA"/>
</dbReference>
<dbReference type="InterPro" id="IPR019410">
    <property type="entry name" value="Methyltransf_16"/>
</dbReference>
<evidence type="ECO:0000313" key="2">
    <source>
        <dbReference type="Proteomes" id="UP000001194"/>
    </source>
</evidence>
<dbReference type="HOGENOM" id="CLU_052836_0_0_1"/>